<dbReference type="SUPFAM" id="SSF144284">
    <property type="entry name" value="Sec2 N-terminal region"/>
    <property type="match status" value="1"/>
</dbReference>
<dbReference type="OrthoDB" id="5560525at2759"/>
<dbReference type="Proteomes" id="UP000593567">
    <property type="component" value="Unassembled WGS sequence"/>
</dbReference>
<dbReference type="Pfam" id="PF06428">
    <property type="entry name" value="Sec2p"/>
    <property type="match status" value="1"/>
</dbReference>
<evidence type="ECO:0000256" key="1">
    <source>
        <dbReference type="ARBA" id="ARBA00023054"/>
    </source>
</evidence>
<evidence type="ECO:0000256" key="4">
    <source>
        <dbReference type="SAM" id="MobiDB-lite"/>
    </source>
</evidence>
<dbReference type="AlphaFoldDB" id="A0A7J7JU87"/>
<dbReference type="InterPro" id="IPR040351">
    <property type="entry name" value="RAB3IL/RAB3IP/Sec2"/>
</dbReference>
<feature type="region of interest" description="Disordered" evidence="4">
    <location>
        <begin position="165"/>
        <end position="184"/>
    </location>
</feature>
<dbReference type="Gene3D" id="1.20.5.4880">
    <property type="match status" value="1"/>
</dbReference>
<evidence type="ECO:0000256" key="2">
    <source>
        <dbReference type="ARBA" id="ARBA00025794"/>
    </source>
</evidence>
<proteinExistence type="inferred from homology"/>
<feature type="coiled-coil region" evidence="3">
    <location>
        <begin position="52"/>
        <end position="122"/>
    </location>
</feature>
<keyword evidence="7" id="KW-1185">Reference proteome</keyword>
<dbReference type="GO" id="GO:0005085">
    <property type="term" value="F:guanyl-nucleotide exchange factor activity"/>
    <property type="evidence" value="ECO:0007669"/>
    <property type="project" value="InterPro"/>
</dbReference>
<accession>A0A7J7JU87</accession>
<evidence type="ECO:0000313" key="6">
    <source>
        <dbReference type="EMBL" id="KAF6028948.1"/>
    </source>
</evidence>
<dbReference type="GO" id="GO:0070319">
    <property type="term" value="C:Golgi to plasma membrane transport vesicle"/>
    <property type="evidence" value="ECO:0007669"/>
    <property type="project" value="TreeGrafter"/>
</dbReference>
<feature type="domain" description="GDP/GTP exchange factor Sec2 N-terminal" evidence="5">
    <location>
        <begin position="39"/>
        <end position="121"/>
    </location>
</feature>
<organism evidence="6 7">
    <name type="scientific">Bugula neritina</name>
    <name type="common">Brown bryozoan</name>
    <name type="synonym">Sertularia neritina</name>
    <dbReference type="NCBI Taxonomy" id="10212"/>
    <lineage>
        <taxon>Eukaryota</taxon>
        <taxon>Metazoa</taxon>
        <taxon>Spiralia</taxon>
        <taxon>Lophotrochozoa</taxon>
        <taxon>Bryozoa</taxon>
        <taxon>Gymnolaemata</taxon>
        <taxon>Cheilostomatida</taxon>
        <taxon>Flustrina</taxon>
        <taxon>Buguloidea</taxon>
        <taxon>Bugulidae</taxon>
        <taxon>Bugula</taxon>
    </lineage>
</organism>
<evidence type="ECO:0000259" key="5">
    <source>
        <dbReference type="Pfam" id="PF06428"/>
    </source>
</evidence>
<dbReference type="PANTHER" id="PTHR14430">
    <property type="entry name" value="RABIN3-RELATED"/>
    <property type="match status" value="1"/>
</dbReference>
<evidence type="ECO:0000256" key="3">
    <source>
        <dbReference type="SAM" id="Coils"/>
    </source>
</evidence>
<comment type="similarity">
    <text evidence="2">Belongs to the SEC2 family.</text>
</comment>
<sequence>MTSVPEELLRSYSLPEPVEKYRWSDSRESFYRVGGITCRSLRNQLLIIEQELKLKGERKKRLEDVRTQLETEIDDLTANLFENANKMVVEANVKRMASETNLEQAQTKVAQLQADIVAMKTLLANNVSSTVKVSSIPTQMSTEGKSQTSGQPAPVKKKFSLTKNTFRRKSQHKASASSLGSSNCDGEKAAIVNSAGSTVDSRVWKYSDVLEDSVGLEEFKLWKKSPEISEESPFIRRLVAEDVRPCLNFSSKEVQ</sequence>
<feature type="compositionally biased region" description="Polar residues" evidence="4">
    <location>
        <begin position="173"/>
        <end position="184"/>
    </location>
</feature>
<dbReference type="EMBL" id="VXIV02001875">
    <property type="protein sequence ID" value="KAF6028948.1"/>
    <property type="molecule type" value="Genomic_DNA"/>
</dbReference>
<name>A0A7J7JU87_BUGNE</name>
<protein>
    <submittedName>
        <fullName evidence="6">RAB3IL1</fullName>
    </submittedName>
</protein>
<reference evidence="6" key="1">
    <citation type="submission" date="2020-06" db="EMBL/GenBank/DDBJ databases">
        <title>Draft genome of Bugula neritina, a colonial animal packing powerful symbionts and potential medicines.</title>
        <authorList>
            <person name="Rayko M."/>
        </authorList>
    </citation>
    <scope>NUCLEOTIDE SEQUENCE [LARGE SCALE GENOMIC DNA]</scope>
    <source>
        <strain evidence="6">Kwan_BN1</strain>
    </source>
</reference>
<dbReference type="InterPro" id="IPR009449">
    <property type="entry name" value="Sec2_N"/>
</dbReference>
<gene>
    <name evidence="6" type="ORF">EB796_012744</name>
</gene>
<comment type="caution">
    <text evidence="6">The sequence shown here is derived from an EMBL/GenBank/DDBJ whole genome shotgun (WGS) entry which is preliminary data.</text>
</comment>
<evidence type="ECO:0000313" key="7">
    <source>
        <dbReference type="Proteomes" id="UP000593567"/>
    </source>
</evidence>
<dbReference type="Pfam" id="PF25555">
    <property type="entry name" value="RAB3A-like_C"/>
    <property type="match status" value="1"/>
</dbReference>
<dbReference type="GO" id="GO:0006887">
    <property type="term" value="P:exocytosis"/>
    <property type="evidence" value="ECO:0007669"/>
    <property type="project" value="TreeGrafter"/>
</dbReference>
<dbReference type="PANTHER" id="PTHR14430:SF0">
    <property type="entry name" value="SEC2P DOMAIN-CONTAINING PROTEIN"/>
    <property type="match status" value="1"/>
</dbReference>
<keyword evidence="1 3" id="KW-0175">Coiled coil</keyword>